<evidence type="ECO:0000313" key="2">
    <source>
        <dbReference type="EMBL" id="CAH2050623.1"/>
    </source>
</evidence>
<protein>
    <submittedName>
        <fullName evidence="2">Uncharacterized protein</fullName>
    </submittedName>
</protein>
<proteinExistence type="predicted"/>
<keyword evidence="3" id="KW-1185">Reference proteome</keyword>
<accession>A0ABN8ICU3</accession>
<organism evidence="2 3">
    <name type="scientific">Iphiclides podalirius</name>
    <name type="common">scarce swallowtail</name>
    <dbReference type="NCBI Taxonomy" id="110791"/>
    <lineage>
        <taxon>Eukaryota</taxon>
        <taxon>Metazoa</taxon>
        <taxon>Ecdysozoa</taxon>
        <taxon>Arthropoda</taxon>
        <taxon>Hexapoda</taxon>
        <taxon>Insecta</taxon>
        <taxon>Pterygota</taxon>
        <taxon>Neoptera</taxon>
        <taxon>Endopterygota</taxon>
        <taxon>Lepidoptera</taxon>
        <taxon>Glossata</taxon>
        <taxon>Ditrysia</taxon>
        <taxon>Papilionoidea</taxon>
        <taxon>Papilionidae</taxon>
        <taxon>Papilioninae</taxon>
        <taxon>Iphiclides</taxon>
    </lineage>
</organism>
<dbReference type="EMBL" id="OW152814">
    <property type="protein sequence ID" value="CAH2050623.1"/>
    <property type="molecule type" value="Genomic_DNA"/>
</dbReference>
<name>A0ABN8ICU3_9NEOP</name>
<reference evidence="2" key="1">
    <citation type="submission" date="2022-03" db="EMBL/GenBank/DDBJ databases">
        <authorList>
            <person name="Martin H S."/>
        </authorList>
    </citation>
    <scope>NUCLEOTIDE SEQUENCE</scope>
</reference>
<dbReference type="Proteomes" id="UP000837857">
    <property type="component" value="Chromosome 2"/>
</dbReference>
<feature type="non-terminal residue" evidence="2">
    <location>
        <position position="1"/>
    </location>
</feature>
<evidence type="ECO:0000313" key="3">
    <source>
        <dbReference type="Proteomes" id="UP000837857"/>
    </source>
</evidence>
<sequence>MRLRGEGEGEGEASPARPSPATGCASFTLIGREKSKRPPHAPCFMDNRCGTGHARVAHRLPLGALPQAIIRSPAWCAVTVAAGSRVCPSIYRARGAMLSGLGHASASHDLHPPSLHPSMESAKPVVVTEATDGRLGRGRRLDESDGLGARQVHPYSERGARFLPPERRHQTPQIRSRNACSYPAADANERPMDRREETVSPYGASRFSHIRRATIPYSSATPDTECRALFTIVAEQSSGRDLSGAVDGDWATRPSLYDASLRN</sequence>
<feature type="region of interest" description="Disordered" evidence="1">
    <location>
        <begin position="1"/>
        <end position="23"/>
    </location>
</feature>
<evidence type="ECO:0000256" key="1">
    <source>
        <dbReference type="SAM" id="MobiDB-lite"/>
    </source>
</evidence>
<gene>
    <name evidence="2" type="ORF">IPOD504_LOCUS7569</name>
</gene>